<protein>
    <submittedName>
        <fullName evidence="2">Uncharacterized protein</fullName>
    </submittedName>
</protein>
<dbReference type="Proteomes" id="UP000323537">
    <property type="component" value="Unassembled WGS sequence"/>
</dbReference>
<organism evidence="2 3">
    <name type="scientific">Halorubrum aquaticum</name>
    <dbReference type="NCBI Taxonomy" id="387340"/>
    <lineage>
        <taxon>Archaea</taxon>
        <taxon>Methanobacteriati</taxon>
        <taxon>Methanobacteriota</taxon>
        <taxon>Stenosarchaea group</taxon>
        <taxon>Halobacteria</taxon>
        <taxon>Halobacteriales</taxon>
        <taxon>Haloferacaceae</taxon>
        <taxon>Halorubrum</taxon>
    </lineage>
</organism>
<gene>
    <name evidence="2" type="ORF">SAMN04488066_10475</name>
</gene>
<evidence type="ECO:0000313" key="2">
    <source>
        <dbReference type="EMBL" id="SFH44247.1"/>
    </source>
</evidence>
<reference evidence="2 3" key="1">
    <citation type="submission" date="2016-10" db="EMBL/GenBank/DDBJ databases">
        <authorList>
            <person name="Varghese N."/>
            <person name="Submissions S."/>
        </authorList>
    </citation>
    <scope>NUCLEOTIDE SEQUENCE [LARGE SCALE GENOMIC DNA]</scope>
    <source>
        <strain evidence="2 3">CGMCC 1.6377</strain>
    </source>
</reference>
<feature type="region of interest" description="Disordered" evidence="1">
    <location>
        <begin position="39"/>
        <end position="66"/>
    </location>
</feature>
<name>A0A1I3A2B3_9EURY</name>
<accession>A0A1I3A2B3</accession>
<proteinExistence type="predicted"/>
<dbReference type="RefSeq" id="WP_149783730.1">
    <property type="nucleotide sequence ID" value="NZ_BAAADP010000001.1"/>
</dbReference>
<evidence type="ECO:0000256" key="1">
    <source>
        <dbReference type="SAM" id="MobiDB-lite"/>
    </source>
</evidence>
<dbReference type="AlphaFoldDB" id="A0A1I3A2B3"/>
<sequence>MIDPDVDRRWVTARIGGRDGTGLPSVRMAVRFGDPERSLAFPRVPATTTGPEPSSVSPGRLPSQGW</sequence>
<keyword evidence="3" id="KW-1185">Reference proteome</keyword>
<evidence type="ECO:0000313" key="3">
    <source>
        <dbReference type="Proteomes" id="UP000323537"/>
    </source>
</evidence>
<feature type="compositionally biased region" description="Polar residues" evidence="1">
    <location>
        <begin position="46"/>
        <end position="57"/>
    </location>
</feature>
<dbReference type="EMBL" id="FOPZ01000004">
    <property type="protein sequence ID" value="SFH44247.1"/>
    <property type="molecule type" value="Genomic_DNA"/>
</dbReference>